<dbReference type="PROSITE" id="PS51068">
    <property type="entry name" value="FPG_CAT"/>
    <property type="match status" value="1"/>
</dbReference>
<dbReference type="GO" id="GO:0006284">
    <property type="term" value="P:base-excision repair"/>
    <property type="evidence" value="ECO:0007669"/>
    <property type="project" value="InterPro"/>
</dbReference>
<dbReference type="InterPro" id="IPR015886">
    <property type="entry name" value="H2TH_FPG"/>
</dbReference>
<dbReference type="RefSeq" id="WP_093375414.1">
    <property type="nucleotide sequence ID" value="NZ_BNAN01000001.1"/>
</dbReference>
<dbReference type="PANTHER" id="PTHR42697">
    <property type="entry name" value="ENDONUCLEASE 8"/>
    <property type="match status" value="1"/>
</dbReference>
<dbReference type="STRING" id="285351.SAMN04488035_0918"/>
<reference evidence="17" key="1">
    <citation type="submission" date="2016-10" db="EMBL/GenBank/DDBJ databases">
        <authorList>
            <person name="Varghese N."/>
            <person name="Submissions S."/>
        </authorList>
    </citation>
    <scope>NUCLEOTIDE SEQUENCE [LARGE SCALE GENOMIC DNA]</scope>
    <source>
        <strain evidence="17">DSM 19083</strain>
    </source>
</reference>
<dbReference type="SUPFAM" id="SSF57716">
    <property type="entry name" value="Glucocorticoid receptor-like (DNA-binding domain)"/>
    <property type="match status" value="1"/>
</dbReference>
<evidence type="ECO:0000256" key="8">
    <source>
        <dbReference type="ARBA" id="ARBA00023125"/>
    </source>
</evidence>
<dbReference type="SMART" id="SM01232">
    <property type="entry name" value="H2TH"/>
    <property type="match status" value="1"/>
</dbReference>
<dbReference type="GO" id="GO:0008270">
    <property type="term" value="F:zinc ion binding"/>
    <property type="evidence" value="ECO:0007669"/>
    <property type="project" value="UniProtKB-KW"/>
</dbReference>
<dbReference type="PANTHER" id="PTHR42697:SF1">
    <property type="entry name" value="ENDONUCLEASE 8"/>
    <property type="match status" value="1"/>
</dbReference>
<evidence type="ECO:0000256" key="3">
    <source>
        <dbReference type="ARBA" id="ARBA00022723"/>
    </source>
</evidence>
<keyword evidence="17" id="KW-1185">Reference proteome</keyword>
<keyword evidence="4" id="KW-0227">DNA damage</keyword>
<dbReference type="EMBL" id="FONZ01000001">
    <property type="protein sequence ID" value="SFE88569.1"/>
    <property type="molecule type" value="Genomic_DNA"/>
</dbReference>
<keyword evidence="3" id="KW-0479">Metal-binding</keyword>
<dbReference type="EC" id="4.2.99.18" evidence="2"/>
<name>A0A1I2E7H0_9MICO</name>
<evidence type="ECO:0000256" key="10">
    <source>
        <dbReference type="ARBA" id="ARBA00023239"/>
    </source>
</evidence>
<keyword evidence="10" id="KW-0456">Lyase</keyword>
<dbReference type="SUPFAM" id="SSF46946">
    <property type="entry name" value="S13-like H2TH domain"/>
    <property type="match status" value="1"/>
</dbReference>
<sequence length="255" mass="27773">MPEGDVVALTAQRLDAALAGRPLVRAELRWPGTGGAHLVGATPEDVLAYGKHLLMRLDSGWTLRTHLRMDGSWYVARTGTHEAAGKGAFVRAVLANEQWTATGHRLGMLDLVRTRDEHVILGHLGPDILAADWDPEQIVDRLVGTGAPLAEALLDQRAVAGIGTLYVAEGLFATRTNPWLPVAQLPRTALLRLVTVIRGQMLQAVTGGLGARVVHMHNRAGQRCPRCRSVIVRELARQPPEQRPIFWCPTCQRAG</sequence>
<keyword evidence="16" id="KW-0255">Endonuclease</keyword>
<feature type="domain" description="Formamidopyrimidine-DNA glycosylase catalytic" evidence="15">
    <location>
        <begin position="2"/>
        <end position="115"/>
    </location>
</feature>
<dbReference type="CDD" id="cd08971">
    <property type="entry name" value="AcNei2_N"/>
    <property type="match status" value="1"/>
</dbReference>
<evidence type="ECO:0000256" key="12">
    <source>
        <dbReference type="ARBA" id="ARBA00023295"/>
    </source>
</evidence>
<keyword evidence="11" id="KW-0511">Multifunctional enzyme</keyword>
<evidence type="ECO:0000256" key="4">
    <source>
        <dbReference type="ARBA" id="ARBA00022763"/>
    </source>
</evidence>
<feature type="domain" description="FPG-type" evidence="14">
    <location>
        <begin position="215"/>
        <end position="253"/>
    </location>
</feature>
<keyword evidence="12" id="KW-0326">Glycosidase</keyword>
<keyword evidence="7" id="KW-0862">Zinc</keyword>
<evidence type="ECO:0000256" key="7">
    <source>
        <dbReference type="ARBA" id="ARBA00022833"/>
    </source>
</evidence>
<dbReference type="InterPro" id="IPR012319">
    <property type="entry name" value="FPG_cat"/>
</dbReference>
<dbReference type="Pfam" id="PF01149">
    <property type="entry name" value="Fapy_DNA_glyco"/>
    <property type="match status" value="1"/>
</dbReference>
<evidence type="ECO:0000256" key="6">
    <source>
        <dbReference type="ARBA" id="ARBA00022801"/>
    </source>
</evidence>
<dbReference type="AlphaFoldDB" id="A0A1I2E7H0"/>
<evidence type="ECO:0000313" key="17">
    <source>
        <dbReference type="Proteomes" id="UP000198520"/>
    </source>
</evidence>
<keyword evidence="5 13" id="KW-0863">Zinc-finger</keyword>
<gene>
    <name evidence="16" type="ORF">SAMN04488035_0918</name>
</gene>
<keyword evidence="9" id="KW-0234">DNA repair</keyword>
<dbReference type="SMART" id="SM00898">
    <property type="entry name" value="Fapy_DNA_glyco"/>
    <property type="match status" value="1"/>
</dbReference>
<dbReference type="Pfam" id="PF06831">
    <property type="entry name" value="H2TH"/>
    <property type="match status" value="1"/>
</dbReference>
<dbReference type="Proteomes" id="UP000198520">
    <property type="component" value="Unassembled WGS sequence"/>
</dbReference>
<dbReference type="SUPFAM" id="SSF81624">
    <property type="entry name" value="N-terminal domain of MutM-like DNA repair proteins"/>
    <property type="match status" value="1"/>
</dbReference>
<keyword evidence="8" id="KW-0238">DNA-binding</keyword>
<dbReference type="GO" id="GO:0140078">
    <property type="term" value="F:class I DNA-(apurinic or apyrimidinic site) endonuclease activity"/>
    <property type="evidence" value="ECO:0007669"/>
    <property type="project" value="UniProtKB-EC"/>
</dbReference>
<dbReference type="Gene3D" id="1.10.8.50">
    <property type="match status" value="1"/>
</dbReference>
<dbReference type="PROSITE" id="PS51066">
    <property type="entry name" value="ZF_FPG_2"/>
    <property type="match status" value="1"/>
</dbReference>
<dbReference type="InterPro" id="IPR035937">
    <property type="entry name" value="FPG_N"/>
</dbReference>
<dbReference type="InterPro" id="IPR044090">
    <property type="entry name" value="Nei2_N"/>
</dbReference>
<evidence type="ECO:0000259" key="15">
    <source>
        <dbReference type="PROSITE" id="PS51068"/>
    </source>
</evidence>
<evidence type="ECO:0000256" key="9">
    <source>
        <dbReference type="ARBA" id="ARBA00023204"/>
    </source>
</evidence>
<evidence type="ECO:0000256" key="5">
    <source>
        <dbReference type="ARBA" id="ARBA00022771"/>
    </source>
</evidence>
<keyword evidence="16" id="KW-0540">Nuclease</keyword>
<dbReference type="InterPro" id="IPR010979">
    <property type="entry name" value="Ribosomal_uS13-like_H2TH"/>
</dbReference>
<dbReference type="GO" id="GO:0003684">
    <property type="term" value="F:damaged DNA binding"/>
    <property type="evidence" value="ECO:0007669"/>
    <property type="project" value="InterPro"/>
</dbReference>
<evidence type="ECO:0000256" key="11">
    <source>
        <dbReference type="ARBA" id="ARBA00023268"/>
    </source>
</evidence>
<comment type="similarity">
    <text evidence="1">Belongs to the FPG family.</text>
</comment>
<dbReference type="Gene3D" id="3.20.190.10">
    <property type="entry name" value="MutM-like, N-terminal"/>
    <property type="match status" value="1"/>
</dbReference>
<proteinExistence type="inferred from homology"/>
<evidence type="ECO:0000256" key="13">
    <source>
        <dbReference type="PROSITE-ProRule" id="PRU00391"/>
    </source>
</evidence>
<evidence type="ECO:0000259" key="14">
    <source>
        <dbReference type="PROSITE" id="PS51066"/>
    </source>
</evidence>
<dbReference type="InterPro" id="IPR000214">
    <property type="entry name" value="Znf_DNA_glyclase/AP_lyase"/>
</dbReference>
<keyword evidence="6" id="KW-0378">Hydrolase</keyword>
<evidence type="ECO:0000256" key="1">
    <source>
        <dbReference type="ARBA" id="ARBA00009409"/>
    </source>
</evidence>
<accession>A0A1I2E7H0</accession>
<dbReference type="GO" id="GO:0000703">
    <property type="term" value="F:oxidized pyrimidine nucleobase lesion DNA N-glycosylase activity"/>
    <property type="evidence" value="ECO:0007669"/>
    <property type="project" value="TreeGrafter"/>
</dbReference>
<evidence type="ECO:0000256" key="2">
    <source>
        <dbReference type="ARBA" id="ARBA00012720"/>
    </source>
</evidence>
<protein>
    <recommendedName>
        <fullName evidence="2">DNA-(apurinic or apyrimidinic site) lyase</fullName>
        <ecNumber evidence="2">4.2.99.18</ecNumber>
    </recommendedName>
</protein>
<organism evidence="16 17">
    <name type="scientific">Flavimobilis marinus</name>
    <dbReference type="NCBI Taxonomy" id="285351"/>
    <lineage>
        <taxon>Bacteria</taxon>
        <taxon>Bacillati</taxon>
        <taxon>Actinomycetota</taxon>
        <taxon>Actinomycetes</taxon>
        <taxon>Micrococcales</taxon>
        <taxon>Jonesiaceae</taxon>
        <taxon>Flavimobilis</taxon>
    </lineage>
</organism>
<dbReference type="OrthoDB" id="9800855at2"/>
<evidence type="ECO:0000313" key="16">
    <source>
        <dbReference type="EMBL" id="SFE88569.1"/>
    </source>
</evidence>